<dbReference type="GO" id="GO:0016020">
    <property type="term" value="C:membrane"/>
    <property type="evidence" value="ECO:0007669"/>
    <property type="project" value="InterPro"/>
</dbReference>
<protein>
    <submittedName>
        <fullName evidence="2">Cytochrome b family protein</fullName>
    </submittedName>
</protein>
<dbReference type="KEGG" id="smul:SMUL_1872"/>
<accession>A0AA86ANR4</accession>
<feature type="transmembrane region" description="Helical" evidence="1">
    <location>
        <begin position="26"/>
        <end position="48"/>
    </location>
</feature>
<feature type="transmembrane region" description="Helical" evidence="1">
    <location>
        <begin position="155"/>
        <end position="176"/>
    </location>
</feature>
<evidence type="ECO:0000313" key="3">
    <source>
        <dbReference type="Proteomes" id="UP000019322"/>
    </source>
</evidence>
<keyword evidence="1" id="KW-0812">Transmembrane</keyword>
<keyword evidence="1" id="KW-1133">Transmembrane helix</keyword>
<dbReference type="InterPro" id="IPR016174">
    <property type="entry name" value="Di-haem_cyt_TM"/>
</dbReference>
<keyword evidence="1" id="KW-0472">Membrane</keyword>
<dbReference type="EMBL" id="CP007201">
    <property type="protein sequence ID" value="AHJ13127.1"/>
    <property type="molecule type" value="Genomic_DNA"/>
</dbReference>
<dbReference type="Proteomes" id="UP000019322">
    <property type="component" value="Chromosome"/>
</dbReference>
<name>A0AA86ANR4_SULMK</name>
<evidence type="ECO:0000256" key="1">
    <source>
        <dbReference type="SAM" id="Phobius"/>
    </source>
</evidence>
<feature type="transmembrane region" description="Helical" evidence="1">
    <location>
        <begin position="118"/>
        <end position="135"/>
    </location>
</feature>
<dbReference type="AlphaFoldDB" id="A0AA86ANR4"/>
<proteinExistence type="predicted"/>
<dbReference type="GO" id="GO:0022904">
    <property type="term" value="P:respiratory electron transport chain"/>
    <property type="evidence" value="ECO:0007669"/>
    <property type="project" value="InterPro"/>
</dbReference>
<sequence length="335" mass="38516">MRTNFKEIMSVVKTNWLHWTLKLNHWALLLMAIFLGVTGWLGCTSFSVPHLMHDTAEFIFNEAEIVAGNGAKFILSRVIRGELYQYHFLVGIVMYAAMVIGVVLAFTKNGIKKNPITILFLISMTLLLVSGWFRYYRGTIPFMEVGYYRGLYRNIHHYSAWALLWTSVIHIIHMIYLNATKYRNIISRMFESGGFTLKMITGLSLLTLSAGMPLYADSQIQYESLRTFEKMSAPKEGDMDDLFLKGVIPSSRESAEVLADFYWAKKCTNSLDGVVMWNEKDKFCRSRKFAILLDLKERENDKDALYAYKAIVLSERINNCGKTSDAALFYDNLKK</sequence>
<feature type="transmembrane region" description="Helical" evidence="1">
    <location>
        <begin position="86"/>
        <end position="106"/>
    </location>
</feature>
<organism evidence="2 3">
    <name type="scientific">Sulfurospirillum multivorans (strain DM 12446 / JCM 15788 / NBRC 109480)</name>
    <dbReference type="NCBI Taxonomy" id="1150621"/>
    <lineage>
        <taxon>Bacteria</taxon>
        <taxon>Pseudomonadati</taxon>
        <taxon>Campylobacterota</taxon>
        <taxon>Epsilonproteobacteria</taxon>
        <taxon>Campylobacterales</taxon>
        <taxon>Sulfurospirillaceae</taxon>
        <taxon>Sulfurospirillum</taxon>
    </lineage>
</organism>
<evidence type="ECO:0000313" key="2">
    <source>
        <dbReference type="EMBL" id="AHJ13127.1"/>
    </source>
</evidence>
<gene>
    <name evidence="2" type="ORF">SMUL_1872</name>
</gene>
<dbReference type="SUPFAM" id="SSF81342">
    <property type="entry name" value="Transmembrane di-heme cytochromes"/>
    <property type="match status" value="1"/>
</dbReference>
<feature type="transmembrane region" description="Helical" evidence="1">
    <location>
        <begin position="197"/>
        <end position="216"/>
    </location>
</feature>
<reference evidence="2 3" key="1">
    <citation type="journal article" date="2014" name="Environ. Microbiol.">
        <title>Insights into organohalide respiration and the versatile catabolism of Sulfurospirillum multivorans gained from comparative genomics and physiological studies.</title>
        <authorList>
            <person name="Goris T."/>
            <person name="Schubert T."/>
            <person name="Gadkari J."/>
            <person name="Wubet T."/>
            <person name="Tarkka M."/>
            <person name="Buscot F."/>
            <person name="Adrian L."/>
            <person name="Diekert G."/>
        </authorList>
    </citation>
    <scope>NUCLEOTIDE SEQUENCE [LARGE SCALE GENOMIC DNA]</scope>
    <source>
        <strain evidence="3">DM 12446 / JCM 15788 / NBRC 109480</strain>
    </source>
</reference>